<accession>K1KZK3</accession>
<dbReference type="EMBL" id="AMGM01000079">
    <property type="protein sequence ID" value="EKB47946.1"/>
    <property type="molecule type" value="Genomic_DNA"/>
</dbReference>
<comment type="caution">
    <text evidence="1">The sequence shown here is derived from an EMBL/GenBank/DDBJ whole genome shotgun (WGS) entry which is preliminary data.</text>
</comment>
<dbReference type="AlphaFoldDB" id="K1KZK3"/>
<dbReference type="Proteomes" id="UP000004478">
    <property type="component" value="Unassembled WGS sequence"/>
</dbReference>
<evidence type="ECO:0000313" key="2">
    <source>
        <dbReference type="Proteomes" id="UP000004478"/>
    </source>
</evidence>
<protein>
    <submittedName>
        <fullName evidence="1">Uncharacterized protein</fullName>
    </submittedName>
</protein>
<reference evidence="1 2" key="1">
    <citation type="journal article" date="2012" name="J. Bacteriol.">
        <title>Draft Genome Sequence of Cecembia lonarensis Strain LW9T, Isolated from Lonar Lake, a Haloalkaline Lake in India.</title>
        <authorList>
            <person name="Shivaji S."/>
            <person name="Ara S."/>
            <person name="Singh A."/>
            <person name="Pinnaka A.K."/>
        </authorList>
    </citation>
    <scope>NUCLEOTIDE SEQUENCE [LARGE SCALE GENOMIC DNA]</scope>
    <source>
        <strain evidence="1 2">LW9</strain>
    </source>
</reference>
<gene>
    <name evidence="1" type="ORF">B879_03440</name>
</gene>
<sequence>MIMKTKSTKYLLLIYLSVLPILSFGQIKSIYYNVVSNELNNSNPIPSEEPFFVKGRLPVGIEMVKVSVNRAGKNENRAVFYEWKRAFDFEVSEYELFVSNPLRNNDRYDMEFFFYGRADEQQMEKVIGAIHRNLDAYIRANMEVKSSGIKTNHSDPVLLSQMNQIVNDGLQDYRHFLGRDFQGFSEVVRQKLDQKNRLKLRRARFNVLGRNREDNARAAYAEQYIQELIQLVQNESSQYLDKSLLALVDIRSISNYPTEKKPNALPLNFGYATIPIKRTLPSTEYLHGPYVGLSLPLGNRAFTKFLGNASFSTGIFLTNFESSQGDRISGELIGLPIYAGLGYKMFQVFRLNVGAVMLNFEESNSMGNSSTYIQPFAGISLEFNLWLGLKDRR</sequence>
<name>K1KZK3_CECL9</name>
<proteinExistence type="predicted"/>
<evidence type="ECO:0000313" key="1">
    <source>
        <dbReference type="EMBL" id="EKB47946.1"/>
    </source>
</evidence>
<keyword evidence="2" id="KW-1185">Reference proteome</keyword>
<organism evidence="1 2">
    <name type="scientific">Cecembia lonarensis (strain CCUG 58316 / KCTC 22772 / LW9)</name>
    <dbReference type="NCBI Taxonomy" id="1225176"/>
    <lineage>
        <taxon>Bacteria</taxon>
        <taxon>Pseudomonadati</taxon>
        <taxon>Bacteroidota</taxon>
        <taxon>Cytophagia</taxon>
        <taxon>Cytophagales</taxon>
        <taxon>Cyclobacteriaceae</taxon>
        <taxon>Cecembia</taxon>
    </lineage>
</organism>